<dbReference type="SUPFAM" id="SSF52540">
    <property type="entry name" value="P-loop containing nucleoside triphosphate hydrolases"/>
    <property type="match status" value="1"/>
</dbReference>
<dbReference type="InterPro" id="IPR041685">
    <property type="entry name" value="AAA_GajA/Old/RecF-like"/>
</dbReference>
<protein>
    <submittedName>
        <fullName evidence="3">ATP-dependent endonuclease</fullName>
    </submittedName>
</protein>
<dbReference type="InterPro" id="IPR027417">
    <property type="entry name" value="P-loop_NTPase"/>
</dbReference>
<keyword evidence="3" id="KW-0255">Endonuclease</keyword>
<dbReference type="GO" id="GO:0004519">
    <property type="term" value="F:endonuclease activity"/>
    <property type="evidence" value="ECO:0007669"/>
    <property type="project" value="UniProtKB-KW"/>
</dbReference>
<dbReference type="Pfam" id="PF20469">
    <property type="entry name" value="OLD-like_TOPRIM"/>
    <property type="match status" value="1"/>
</dbReference>
<gene>
    <name evidence="3" type="ORF">BCR25_07210</name>
</gene>
<dbReference type="Gene3D" id="3.40.50.300">
    <property type="entry name" value="P-loop containing nucleotide triphosphate hydrolases"/>
    <property type="match status" value="1"/>
</dbReference>
<keyword evidence="4" id="KW-1185">Reference proteome</keyword>
<dbReference type="PANTHER" id="PTHR43581:SF4">
    <property type="entry name" value="ATP_GTP PHOSPHATASE"/>
    <property type="match status" value="1"/>
</dbReference>
<comment type="caution">
    <text evidence="3">The sequence shown here is derived from an EMBL/GenBank/DDBJ whole genome shotgun (WGS) entry which is preliminary data.</text>
</comment>
<dbReference type="PANTHER" id="PTHR43581">
    <property type="entry name" value="ATP/GTP PHOSPHATASE"/>
    <property type="match status" value="1"/>
</dbReference>
<dbReference type="PATRIC" id="fig|332950.4.peg.2802"/>
<reference evidence="4" key="1">
    <citation type="submission" date="2016-09" db="EMBL/GenBank/DDBJ databases">
        <authorList>
            <person name="Gulvik C.A."/>
        </authorList>
    </citation>
    <scope>NUCLEOTIDE SEQUENCE [LARGE SCALE GENOMIC DNA]</scope>
    <source>
        <strain evidence="4">LMG 8895</strain>
    </source>
</reference>
<name>A0A1E5GHY8_9ENTE</name>
<keyword evidence="3" id="KW-0378">Hydrolase</keyword>
<accession>A0A1E5GHY8</accession>
<dbReference type="AlphaFoldDB" id="A0A1E5GHY8"/>
<dbReference type="OrthoDB" id="308933at2"/>
<dbReference type="RefSeq" id="WP_069664026.1">
    <property type="nucleotide sequence ID" value="NZ_JBHUJJ010000001.1"/>
</dbReference>
<dbReference type="InterPro" id="IPR051396">
    <property type="entry name" value="Bact_Antivir_Def_Nuclease"/>
</dbReference>
<dbReference type="EMBL" id="MIJY01000034">
    <property type="protein sequence ID" value="OEG12322.1"/>
    <property type="molecule type" value="Genomic_DNA"/>
</dbReference>
<feature type="domain" description="OLD protein-like TOPRIM" evidence="2">
    <location>
        <begin position="389"/>
        <end position="453"/>
    </location>
</feature>
<evidence type="ECO:0000259" key="1">
    <source>
        <dbReference type="Pfam" id="PF13175"/>
    </source>
</evidence>
<keyword evidence="3" id="KW-0540">Nuclease</keyword>
<evidence type="ECO:0000313" key="4">
    <source>
        <dbReference type="Proteomes" id="UP000095094"/>
    </source>
</evidence>
<dbReference type="Proteomes" id="UP000095094">
    <property type="component" value="Unassembled WGS sequence"/>
</dbReference>
<organism evidence="3 4">
    <name type="scientific">Enterococcus termitis</name>
    <dbReference type="NCBI Taxonomy" id="332950"/>
    <lineage>
        <taxon>Bacteria</taxon>
        <taxon>Bacillati</taxon>
        <taxon>Bacillota</taxon>
        <taxon>Bacilli</taxon>
        <taxon>Lactobacillales</taxon>
        <taxon>Enterococcaceae</taxon>
        <taxon>Enterococcus</taxon>
    </lineage>
</organism>
<proteinExistence type="predicted"/>
<feature type="domain" description="Endonuclease GajA/Old nuclease/RecF-like AAA" evidence="1">
    <location>
        <begin position="5"/>
        <end position="341"/>
    </location>
</feature>
<dbReference type="Pfam" id="PF13175">
    <property type="entry name" value="AAA_15"/>
    <property type="match status" value="1"/>
</dbReference>
<evidence type="ECO:0000259" key="2">
    <source>
        <dbReference type="Pfam" id="PF20469"/>
    </source>
</evidence>
<sequence length="617" mass="71368">MDICIKELRVRNYKCYEKVDVNLKESNLLLGVNNVGKTSLLEALELCFTQYKRINEEIIFVKKDEVLSKDKSIILDVLIESKGKEFSEKWVDLFGVLIFEEDEKEYVGIRTTIKYNVLRGDYEIDRRAMNSWPKTNEMEEFQNFHTERITKDILEAFPVFYLDAKRDIASEMGDKYSYFGRLVKDIKLSDENLDEMEKHLNEINDNIIENSAVLKHLSSCLNEISQVLDSGESSVQINPVSRKIKDLNQGMEIRFTDKKSESFSIINQGMGTRSWATFLTLSAYIKWKTNEMSEDGTAFHPILLLEEPEAHLHPQAQRKIYTQMSSLDGQKIISTHSPIIASQAKIEEIIHVYKKGDNSKTNNILVNELDGNEIRKIKEEVFKTRGDVLFAEVLILCEGETEDQVLPQFFKEYFGCEPFELGVNIVGVGGFGKYKPFLRVAKDLGIELFILSDGEKRVIKDVKNAYKKVFGEMSDELILERIKFLPDECDFEKYLIENGYKDELIKVIDDIESTEDFLITFIENNNGKKGKRVQTDKKCKECDQHIFENIVRDYSGEEGFLRALLEYLNSNKTEYSSLIGKKILEREDTTKVPEVIQNMFLEISKVKGIPINEMFDN</sequence>
<evidence type="ECO:0000313" key="3">
    <source>
        <dbReference type="EMBL" id="OEG12322.1"/>
    </source>
</evidence>
<dbReference type="InterPro" id="IPR034139">
    <property type="entry name" value="TOPRIM_OLD"/>
</dbReference>